<comment type="caution">
    <text evidence="2">The sequence shown here is derived from an EMBL/GenBank/DDBJ whole genome shotgun (WGS) entry which is preliminary data.</text>
</comment>
<dbReference type="AlphaFoldDB" id="A0A327WN57"/>
<feature type="region of interest" description="Disordered" evidence="1">
    <location>
        <begin position="55"/>
        <end position="74"/>
    </location>
</feature>
<proteinExistence type="predicted"/>
<reference evidence="2 3" key="1">
    <citation type="submission" date="2018-06" db="EMBL/GenBank/DDBJ databases">
        <title>Genomic Encyclopedia of Archaeal and Bacterial Type Strains, Phase II (KMG-II): from individual species to whole genera.</title>
        <authorList>
            <person name="Goeker M."/>
        </authorList>
    </citation>
    <scope>NUCLEOTIDE SEQUENCE [LARGE SCALE GENOMIC DNA]</scope>
    <source>
        <strain evidence="2 3">DSM 21851</strain>
    </source>
</reference>
<protein>
    <submittedName>
        <fullName evidence="2">Uncharacterized protein</fullName>
    </submittedName>
</protein>
<dbReference type="OrthoDB" id="10008574at2"/>
<evidence type="ECO:0000256" key="1">
    <source>
        <dbReference type="SAM" id="MobiDB-lite"/>
    </source>
</evidence>
<name>A0A327WN57_LARAB</name>
<accession>A0A327WN57</accession>
<dbReference type="RefSeq" id="WP_111631233.1">
    <property type="nucleotide sequence ID" value="NZ_QLMC01000008.1"/>
</dbReference>
<sequence>MKKYILLVGSLAVVFAVATLTCGGFLSFIFGMVAFTLAVCAAVLSSHAQVDANNNPIPKEPVTARPSRLAGFPI</sequence>
<organism evidence="2 3">
    <name type="scientific">Larkinella arboricola</name>
    <dbReference type="NCBI Taxonomy" id="643671"/>
    <lineage>
        <taxon>Bacteria</taxon>
        <taxon>Pseudomonadati</taxon>
        <taxon>Bacteroidota</taxon>
        <taxon>Cytophagia</taxon>
        <taxon>Cytophagales</taxon>
        <taxon>Spirosomataceae</taxon>
        <taxon>Larkinella</taxon>
    </lineage>
</organism>
<evidence type="ECO:0000313" key="3">
    <source>
        <dbReference type="Proteomes" id="UP000248790"/>
    </source>
</evidence>
<evidence type="ECO:0000313" key="2">
    <source>
        <dbReference type="EMBL" id="RAJ92268.1"/>
    </source>
</evidence>
<keyword evidence="3" id="KW-1185">Reference proteome</keyword>
<dbReference type="EMBL" id="QLMC01000008">
    <property type="protein sequence ID" value="RAJ92268.1"/>
    <property type="molecule type" value="Genomic_DNA"/>
</dbReference>
<gene>
    <name evidence="2" type="ORF">LX87_05237</name>
</gene>
<dbReference type="Proteomes" id="UP000248790">
    <property type="component" value="Unassembled WGS sequence"/>
</dbReference>